<dbReference type="PANTHER" id="PTHR10848">
    <property type="entry name" value="MEIOTIC RECOMBINATION PROTEIN SPO11"/>
    <property type="match status" value="1"/>
</dbReference>
<evidence type="ECO:0000313" key="2">
    <source>
        <dbReference type="Proteomes" id="UP000639772"/>
    </source>
</evidence>
<dbReference type="OrthoDB" id="5377392at2759"/>
<sequence length="89" mass="10045">MMEKKRTIVKYIDEFVPAGRGLVMGWLRFVESGRTISCIKSPNTAYSIPACVEEVEVIESVAQYILVVEKETVLQRLANDNFAKQTSAF</sequence>
<name>A0A835RMV4_VANPL</name>
<dbReference type="SUPFAM" id="SSF56726">
    <property type="entry name" value="DNA topoisomerase IV, alpha subunit"/>
    <property type="match status" value="1"/>
</dbReference>
<accession>A0A835RMV4</accession>
<dbReference type="PRINTS" id="PR01550">
    <property type="entry name" value="TOP6AFAMILY"/>
</dbReference>
<dbReference type="GO" id="GO:0003677">
    <property type="term" value="F:DNA binding"/>
    <property type="evidence" value="ECO:0007669"/>
    <property type="project" value="InterPro"/>
</dbReference>
<dbReference type="GO" id="GO:0042138">
    <property type="term" value="P:meiotic DNA double-strand break formation"/>
    <property type="evidence" value="ECO:0007669"/>
    <property type="project" value="TreeGrafter"/>
</dbReference>
<dbReference type="GO" id="GO:0000228">
    <property type="term" value="C:nuclear chromosome"/>
    <property type="evidence" value="ECO:0007669"/>
    <property type="project" value="TreeGrafter"/>
</dbReference>
<dbReference type="EMBL" id="JADCNM010000002">
    <property type="protein sequence ID" value="KAG0495230.1"/>
    <property type="molecule type" value="Genomic_DNA"/>
</dbReference>
<protein>
    <submittedName>
        <fullName evidence="1">Uncharacterized protein</fullName>
    </submittedName>
</protein>
<dbReference type="Proteomes" id="UP000639772">
    <property type="component" value="Unassembled WGS sequence"/>
</dbReference>
<dbReference type="AlphaFoldDB" id="A0A835RMV4"/>
<dbReference type="InterPro" id="IPR036078">
    <property type="entry name" value="Spo11/TopoVI_A_sf"/>
</dbReference>
<dbReference type="PANTHER" id="PTHR10848:SF3">
    <property type="entry name" value="MEIOTIC RECOMBINATION PROTEIN SPO11-1"/>
    <property type="match status" value="1"/>
</dbReference>
<comment type="caution">
    <text evidence="1">The sequence shown here is derived from an EMBL/GenBank/DDBJ whole genome shotgun (WGS) entry which is preliminary data.</text>
</comment>
<dbReference type="GO" id="GO:0003918">
    <property type="term" value="F:DNA topoisomerase type II (double strand cut, ATP-hydrolyzing) activity"/>
    <property type="evidence" value="ECO:0007669"/>
    <property type="project" value="InterPro"/>
</dbReference>
<dbReference type="Gene3D" id="3.40.1360.10">
    <property type="match status" value="1"/>
</dbReference>
<dbReference type="InterPro" id="IPR002815">
    <property type="entry name" value="Spo11/TopoVI_A"/>
</dbReference>
<dbReference type="GO" id="GO:0007131">
    <property type="term" value="P:reciprocal meiotic recombination"/>
    <property type="evidence" value="ECO:0007669"/>
    <property type="project" value="TreeGrafter"/>
</dbReference>
<proteinExistence type="predicted"/>
<gene>
    <name evidence="1" type="ORF">HPP92_006224</name>
</gene>
<organism evidence="1 2">
    <name type="scientific">Vanilla planifolia</name>
    <name type="common">Vanilla</name>
    <dbReference type="NCBI Taxonomy" id="51239"/>
    <lineage>
        <taxon>Eukaryota</taxon>
        <taxon>Viridiplantae</taxon>
        <taxon>Streptophyta</taxon>
        <taxon>Embryophyta</taxon>
        <taxon>Tracheophyta</taxon>
        <taxon>Spermatophyta</taxon>
        <taxon>Magnoliopsida</taxon>
        <taxon>Liliopsida</taxon>
        <taxon>Asparagales</taxon>
        <taxon>Orchidaceae</taxon>
        <taxon>Vanilloideae</taxon>
        <taxon>Vanilleae</taxon>
        <taxon>Vanilla</taxon>
    </lineage>
</organism>
<evidence type="ECO:0000313" key="1">
    <source>
        <dbReference type="EMBL" id="KAG0495230.1"/>
    </source>
</evidence>
<dbReference type="GO" id="GO:0000706">
    <property type="term" value="P:meiotic DNA double-strand break processing"/>
    <property type="evidence" value="ECO:0007669"/>
    <property type="project" value="TreeGrafter"/>
</dbReference>
<reference evidence="1 2" key="1">
    <citation type="journal article" date="2020" name="Nat. Food">
        <title>A phased Vanilla planifolia genome enables genetic improvement of flavour and production.</title>
        <authorList>
            <person name="Hasing T."/>
            <person name="Tang H."/>
            <person name="Brym M."/>
            <person name="Khazi F."/>
            <person name="Huang T."/>
            <person name="Chambers A.H."/>
        </authorList>
    </citation>
    <scope>NUCLEOTIDE SEQUENCE [LARGE SCALE GENOMIC DNA]</scope>
    <source>
        <tissue evidence="1">Leaf</tissue>
    </source>
</reference>